<dbReference type="OrthoDB" id="7740551at2759"/>
<dbReference type="KEGG" id="aali:118464139"/>
<proteinExistence type="predicted"/>
<keyword evidence="2" id="KW-1185">Reference proteome</keyword>
<dbReference type="GeneID" id="118464139"/>
<organism evidence="1 2">
    <name type="scientific">Anopheles albimanus</name>
    <name type="common">New world malaria mosquito</name>
    <dbReference type="NCBI Taxonomy" id="7167"/>
    <lineage>
        <taxon>Eukaryota</taxon>
        <taxon>Metazoa</taxon>
        <taxon>Ecdysozoa</taxon>
        <taxon>Arthropoda</taxon>
        <taxon>Hexapoda</taxon>
        <taxon>Insecta</taxon>
        <taxon>Pterygota</taxon>
        <taxon>Neoptera</taxon>
        <taxon>Endopterygota</taxon>
        <taxon>Diptera</taxon>
        <taxon>Nematocera</taxon>
        <taxon>Culicoidea</taxon>
        <taxon>Culicidae</taxon>
        <taxon>Anophelinae</taxon>
        <taxon>Anopheles</taxon>
    </lineage>
</organism>
<protein>
    <recommendedName>
        <fullName evidence="3">Protein TsetseEP domain-containing protein</fullName>
    </recommendedName>
</protein>
<accession>A0A182FG73</accession>
<dbReference type="VEuPathDB" id="VectorBase:AALB20_035703"/>
<evidence type="ECO:0000313" key="1">
    <source>
        <dbReference type="EnsemblMetazoa" id="AALB005514-PA"/>
    </source>
</evidence>
<reference evidence="1" key="2">
    <citation type="submission" date="2022-08" db="UniProtKB">
        <authorList>
            <consortium name="EnsemblMetazoa"/>
        </authorList>
    </citation>
    <scope>IDENTIFICATION</scope>
    <source>
        <strain evidence="1">STECLA/ALBI9_A</strain>
    </source>
</reference>
<dbReference type="VEuPathDB" id="VectorBase:AALB005514"/>
<name>A0A182FG73_ANOAL</name>
<evidence type="ECO:0008006" key="3">
    <source>
        <dbReference type="Google" id="ProtNLM"/>
    </source>
</evidence>
<dbReference type="EnsemblMetazoa" id="AALB005514-RA">
    <property type="protein sequence ID" value="AALB005514-PA"/>
    <property type="gene ID" value="AALB005514"/>
</dbReference>
<sequence length="522" mass="57414">MQLPLLRLSWLLGATLCLLLLQQHPVSADPRPDFTVEFTLYGTSHVATAIADNLLEVSGLSGHLLLDIDSQYPLLLALAQLVQNVGTSLVNDVTDLATLLTQLVESNSSEEYGKFDEVLARIQSVIDSFDLYLASIAERLSQFPGTCLTAQLTDQLLCIRRGLQDLYDALSKLKAGIRPLLDSGESSEEHERSCRNLPIRYIYQVTYALRALRTLLPAVRYTLLSIVDNIRTADAYLVRLASEAGEAQSTEQYLEQINATYVHTAVRERIDTVLLGPMTGLAAERAAVNALSNLQGIQALQPILNALTRMEGALQPGSNPEVNFHEALVAIGTHLATVLTDLDIPRVDNSEVVRELILGLLSGCAYGRYCFYKYSELLFSLAGTGVAGVENCIHRERERLDYLRDTLLRLVTALAFDFEDLAETLAVCNTLSVRADRADCLRNVSPSYVALSRNYDNKFNNLLATGRSEAIAVKNRLAACVRVLQASILDGALDELLEEIRQCKVNGPADLPPFMPEPVPVQ</sequence>
<evidence type="ECO:0000313" key="2">
    <source>
        <dbReference type="Proteomes" id="UP000069272"/>
    </source>
</evidence>
<dbReference type="Proteomes" id="UP000069272">
    <property type="component" value="Chromosome 3L"/>
</dbReference>
<dbReference type="RefSeq" id="XP_035787135.1">
    <property type="nucleotide sequence ID" value="XM_035931242.1"/>
</dbReference>
<dbReference type="AlphaFoldDB" id="A0A182FG73"/>
<reference evidence="1 2" key="1">
    <citation type="journal article" date="2017" name="G3 (Bethesda)">
        <title>The Physical Genome Mapping of Anopheles albimanus Corrected Scaffold Misassemblies and Identified Interarm Rearrangements in Genus Anopheles.</title>
        <authorList>
            <person name="Artemov G.N."/>
            <person name="Peery A.N."/>
            <person name="Jiang X."/>
            <person name="Tu Z."/>
            <person name="Stegniy V.N."/>
            <person name="Sharakhova M.V."/>
            <person name="Sharakhov I.V."/>
        </authorList>
    </citation>
    <scope>NUCLEOTIDE SEQUENCE [LARGE SCALE GENOMIC DNA]</scope>
    <source>
        <strain evidence="1 2">ALBI9_A</strain>
    </source>
</reference>